<dbReference type="InterPro" id="IPR048344">
    <property type="entry name" value="Zw10_middle"/>
</dbReference>
<evidence type="ECO:0000256" key="1">
    <source>
        <dbReference type="SAM" id="Coils"/>
    </source>
</evidence>
<dbReference type="VEuPathDB" id="VectorBase:CSON013158"/>
<evidence type="ECO:0000259" key="3">
    <source>
        <dbReference type="Pfam" id="PF20666"/>
    </source>
</evidence>
<dbReference type="Pfam" id="PF22766">
    <property type="entry name" value="ZW10_C2"/>
    <property type="match status" value="1"/>
</dbReference>
<gene>
    <name evidence="5" type="primary">CSON013158</name>
</gene>
<protein>
    <submittedName>
        <fullName evidence="5">CSON013158 protein</fullName>
    </submittedName>
</protein>
<name>A0A336M775_CULSO</name>
<dbReference type="PANTHER" id="PTHR12205">
    <property type="entry name" value="CENTROMERE/KINETOCHORE PROTEIN ZW10"/>
    <property type="match status" value="1"/>
</dbReference>
<dbReference type="InterPro" id="IPR048343">
    <property type="entry name" value="ZW10_C"/>
</dbReference>
<feature type="domain" description="Centromere/kinetochore protein zw10 C-terminal" evidence="3">
    <location>
        <begin position="411"/>
        <end position="528"/>
    </location>
</feature>
<feature type="domain" description="ZW10 C-terminal helical" evidence="4">
    <location>
        <begin position="549"/>
        <end position="692"/>
    </location>
</feature>
<dbReference type="GO" id="GO:0005737">
    <property type="term" value="C:cytoplasm"/>
    <property type="evidence" value="ECO:0007669"/>
    <property type="project" value="GOC"/>
</dbReference>
<dbReference type="Gene3D" id="1.10.357.150">
    <property type="match status" value="1"/>
</dbReference>
<evidence type="ECO:0000259" key="4">
    <source>
        <dbReference type="Pfam" id="PF22766"/>
    </source>
</evidence>
<feature type="domain" description="Centromere/kinetochore protein zw10 middle" evidence="2">
    <location>
        <begin position="197"/>
        <end position="385"/>
    </location>
</feature>
<evidence type="ECO:0000313" key="5">
    <source>
        <dbReference type="EMBL" id="SSX26164.1"/>
    </source>
</evidence>
<dbReference type="InterPro" id="IPR046362">
    <property type="entry name" value="Zw10/DSL1_C_sf"/>
</dbReference>
<dbReference type="PANTHER" id="PTHR12205:SF0">
    <property type="entry name" value="CENTROMERE_KINETOCHORE PROTEIN ZW10 HOMOLOG"/>
    <property type="match status" value="1"/>
</dbReference>
<accession>A0A336M775</accession>
<proteinExistence type="predicted"/>
<dbReference type="OMA" id="MMNASLK"/>
<dbReference type="GO" id="GO:0007094">
    <property type="term" value="P:mitotic spindle assembly checkpoint signaling"/>
    <property type="evidence" value="ECO:0007669"/>
    <property type="project" value="TreeGrafter"/>
</dbReference>
<dbReference type="EMBL" id="UFQT01000653">
    <property type="protein sequence ID" value="SSX26164.1"/>
    <property type="molecule type" value="Genomic_DNA"/>
</dbReference>
<sequence>MSFIRKVIDAVHETDVIDARKQITKLNNEIKTYQQKTRKTIENKYKNFLPEVVENEHYILQGEELIHDAKTFLDHLNVDVKQDVDRCNDDVENMRQLLEENALGLKTCLKLVKIDELLGEIRKINKLNRFNDATNVLAELKKLIYDPDDTITRRLDCYENIKIHYIQESEQFMYNVHQKFESLVEFKDKTFQNTKAISIRISKDSQQLQEITLALVNTNYSPRTMCNFLLENVFEPICTKTCTLNLEESETTTVKLLLSYNVQGKCERSNYRLVFNNIKKVFRCLGYMNVTINDDKCVFSIIAENIKEKFLDLIISECISFAIPTTIPEMNESTLIEDTKKFHNFLCEMLFLSQEKSDDSRLLNYTEKIGVLFGKRFASNILNESIVLMHKDLHDATTLDTTLIHDSQLIKCQVSKSTFQLIKLLESVIRSSKDLPDEQGAEHLLTSIAHVLERYVQEVCEYHEKLLENIPQQSAFFHNNCLYLAEWIITHEDLKSSRLFENVTQYLEHQGAEQFASQVHSQRKTLLENLGELELTELVSELGPEPTRIIRQCLRQLEVLKNVWQNILPLKVYNENMSKLLNDICGELIKKICKMEDIPSTVCSELEEIIGLIEKKGPGLFNDPLLVHTEVKLWMKLIQLKMILNASLLQITEQWSEGKGPLTVNFKPEEVKHLIRALFQNTDRRAIALASII</sequence>
<organism evidence="5">
    <name type="scientific">Culicoides sonorensis</name>
    <name type="common">Biting midge</name>
    <dbReference type="NCBI Taxonomy" id="179676"/>
    <lineage>
        <taxon>Eukaryota</taxon>
        <taxon>Metazoa</taxon>
        <taxon>Ecdysozoa</taxon>
        <taxon>Arthropoda</taxon>
        <taxon>Hexapoda</taxon>
        <taxon>Insecta</taxon>
        <taxon>Pterygota</taxon>
        <taxon>Neoptera</taxon>
        <taxon>Endopterygota</taxon>
        <taxon>Diptera</taxon>
        <taxon>Nematocera</taxon>
        <taxon>Chironomoidea</taxon>
        <taxon>Ceratopogonidae</taxon>
        <taxon>Ceratopogoninae</taxon>
        <taxon>Culicoides</taxon>
        <taxon>Monoculicoides</taxon>
    </lineage>
</organism>
<dbReference type="Pfam" id="PF20665">
    <property type="entry name" value="Zw10_middle"/>
    <property type="match status" value="1"/>
</dbReference>
<dbReference type="Pfam" id="PF20666">
    <property type="entry name" value="ZW10_C"/>
    <property type="match status" value="1"/>
</dbReference>
<dbReference type="AlphaFoldDB" id="A0A336M775"/>
<keyword evidence="1" id="KW-0175">Coiled coil</keyword>
<dbReference type="InterPro" id="IPR055148">
    <property type="entry name" value="ZW10_C_2"/>
</dbReference>
<reference evidence="5" key="1">
    <citation type="submission" date="2018-07" db="EMBL/GenBank/DDBJ databases">
        <authorList>
            <person name="Quirk P.G."/>
            <person name="Krulwich T.A."/>
        </authorList>
    </citation>
    <scope>NUCLEOTIDE SEQUENCE</scope>
</reference>
<evidence type="ECO:0000259" key="2">
    <source>
        <dbReference type="Pfam" id="PF20665"/>
    </source>
</evidence>
<dbReference type="GO" id="GO:1990423">
    <property type="term" value="C:RZZ complex"/>
    <property type="evidence" value="ECO:0007669"/>
    <property type="project" value="TreeGrafter"/>
</dbReference>
<feature type="coiled-coil region" evidence="1">
    <location>
        <begin position="16"/>
        <end position="43"/>
    </location>
</feature>
<dbReference type="GO" id="GO:0006888">
    <property type="term" value="P:endoplasmic reticulum to Golgi vesicle-mediated transport"/>
    <property type="evidence" value="ECO:0007669"/>
    <property type="project" value="TreeGrafter"/>
</dbReference>